<proteinExistence type="inferred from homology"/>
<dbReference type="EMBL" id="LCPB01000012">
    <property type="protein sequence ID" value="KKU89577.1"/>
    <property type="molecule type" value="Genomic_DNA"/>
</dbReference>
<evidence type="ECO:0000313" key="4">
    <source>
        <dbReference type="EMBL" id="KKU89577.1"/>
    </source>
</evidence>
<comment type="similarity">
    <text evidence="1">Belongs to the LytR/CpsA/Psr (LCP) family.</text>
</comment>
<reference evidence="4 5" key="1">
    <citation type="journal article" date="2015" name="Nature">
        <title>rRNA introns, odd ribosomes, and small enigmatic genomes across a large radiation of phyla.</title>
        <authorList>
            <person name="Brown C.T."/>
            <person name="Hug L.A."/>
            <person name="Thomas B.C."/>
            <person name="Sharon I."/>
            <person name="Castelle C.J."/>
            <person name="Singh A."/>
            <person name="Wilkins M.J."/>
            <person name="Williams K.H."/>
            <person name="Banfield J.F."/>
        </authorList>
    </citation>
    <scope>NUCLEOTIDE SEQUENCE [LARGE SCALE GENOMIC DNA]</scope>
</reference>
<keyword evidence="2" id="KW-0812">Transmembrane</keyword>
<keyword evidence="2" id="KW-1133">Transmembrane helix</keyword>
<dbReference type="InterPro" id="IPR004474">
    <property type="entry name" value="LytR_CpsA_psr"/>
</dbReference>
<name>A0A0G1U659_9BACT</name>
<evidence type="ECO:0000256" key="2">
    <source>
        <dbReference type="SAM" id="Phobius"/>
    </source>
</evidence>
<feature type="transmembrane region" description="Helical" evidence="2">
    <location>
        <begin position="50"/>
        <end position="70"/>
    </location>
</feature>
<dbReference type="AlphaFoldDB" id="A0A0G1U659"/>
<evidence type="ECO:0000313" key="5">
    <source>
        <dbReference type="Proteomes" id="UP000033882"/>
    </source>
</evidence>
<dbReference type="Gene3D" id="3.40.630.190">
    <property type="entry name" value="LCP protein"/>
    <property type="match status" value="1"/>
</dbReference>
<protein>
    <submittedName>
        <fullName evidence="4">Transcription regulator</fullName>
    </submittedName>
</protein>
<dbReference type="PANTHER" id="PTHR33392:SF6">
    <property type="entry name" value="POLYISOPRENYL-TEICHOIC ACID--PEPTIDOGLYCAN TEICHOIC ACID TRANSFERASE TAGU"/>
    <property type="match status" value="1"/>
</dbReference>
<dbReference type="InterPro" id="IPR050922">
    <property type="entry name" value="LytR/CpsA/Psr_CW_biosynth"/>
</dbReference>
<evidence type="ECO:0000256" key="1">
    <source>
        <dbReference type="ARBA" id="ARBA00006068"/>
    </source>
</evidence>
<comment type="caution">
    <text evidence="4">The sequence shown here is derived from an EMBL/GenBank/DDBJ whole genome shotgun (WGS) entry which is preliminary data.</text>
</comment>
<accession>A0A0G1U659</accession>
<sequence>MSFRRRPESRVYRCASSGRMTEGFNALTHQRVNQKNGTIKIVGMPSKVKTIAKVFVTIAAIVGVGFLMSYQKKISIFAENDDNPMSEDRISFLLLGETGRALGWSNAPDLTDSIILVEYRPKLGVVNLISLPRDLFVTFGGESFKLNEALRRGKLNEFMEALPQMTGLKTDKYVVVNVDILKKVVDEMGGVDLTLKDKVVDGVSGYTIPAGENHINGDQAIWLVRNRHAPEGDFFREKNQQEVVRAVLKEFKTLSAMEKTAFLFKMTPELGNLNTNIDFKELLPTLRQFGGVRLNTIVVDFKTGILQSSEVEYGNAMAYVLLPRLGSGKYEDMRNYIQSKVEK</sequence>
<dbReference type="PANTHER" id="PTHR33392">
    <property type="entry name" value="POLYISOPRENYL-TEICHOIC ACID--PEPTIDOGLYCAN TEICHOIC ACID TRANSFERASE TAGU"/>
    <property type="match status" value="1"/>
</dbReference>
<organism evidence="4 5">
    <name type="scientific">Candidatus Wolfebacteria bacterium GW2011_GWA2_47_9b</name>
    <dbReference type="NCBI Taxonomy" id="1619005"/>
    <lineage>
        <taxon>Bacteria</taxon>
        <taxon>Candidatus Wolfeibacteriota</taxon>
    </lineage>
</organism>
<feature type="domain" description="Cell envelope-related transcriptional attenuator" evidence="3">
    <location>
        <begin position="111"/>
        <end position="252"/>
    </location>
</feature>
<keyword evidence="2" id="KW-0472">Membrane</keyword>
<evidence type="ECO:0000259" key="3">
    <source>
        <dbReference type="Pfam" id="PF03816"/>
    </source>
</evidence>
<dbReference type="NCBIfam" id="TIGR00350">
    <property type="entry name" value="lytR_cpsA_psr"/>
    <property type="match status" value="1"/>
</dbReference>
<dbReference type="Proteomes" id="UP000033882">
    <property type="component" value="Unassembled WGS sequence"/>
</dbReference>
<gene>
    <name evidence="4" type="ORF">UY19_C0012G0025</name>
</gene>
<dbReference type="Pfam" id="PF03816">
    <property type="entry name" value="LytR_cpsA_psr"/>
    <property type="match status" value="1"/>
</dbReference>